<name>A0ABU7VIX5_9BACI</name>
<evidence type="ECO:0000313" key="1">
    <source>
        <dbReference type="EMBL" id="MEF2293132.1"/>
    </source>
</evidence>
<protein>
    <submittedName>
        <fullName evidence="1">Uncharacterized protein</fullName>
    </submittedName>
</protein>
<accession>A0ABU7VIX5</accession>
<reference evidence="1 2" key="1">
    <citation type="submission" date="2024-01" db="EMBL/GenBank/DDBJ databases">
        <title>Survival strategy associated with biotechnological potential of Virgibacillus dokdonensis T4.6 isolated from salt-fermented shrimp paste.</title>
        <authorList>
            <person name="Doan T.V."/>
            <person name="Quach N.T."/>
            <person name="Phi Q.-T."/>
        </authorList>
    </citation>
    <scope>NUCLEOTIDE SEQUENCE [LARGE SCALE GENOMIC DNA]</scope>
    <source>
        <strain evidence="1 2">T4.6</strain>
    </source>
</reference>
<evidence type="ECO:0000313" key="2">
    <source>
        <dbReference type="Proteomes" id="UP001356080"/>
    </source>
</evidence>
<sequence>MKDQLLNLTLPKKYKENLIQYTPGLDNVPEWIDLPGYTKEQYQKLTTLVSIEYMKYTLNEAMKDNEITQDEIELTKQMIDARIKEYNEL</sequence>
<proteinExistence type="predicted"/>
<gene>
    <name evidence="1" type="ORF">V2W34_14115</name>
</gene>
<organism evidence="1 2">
    <name type="scientific">Virgibacillus dokdonensis</name>
    <dbReference type="NCBI Taxonomy" id="302167"/>
    <lineage>
        <taxon>Bacteria</taxon>
        <taxon>Bacillati</taxon>
        <taxon>Bacillota</taxon>
        <taxon>Bacilli</taxon>
        <taxon>Bacillales</taxon>
        <taxon>Bacillaceae</taxon>
        <taxon>Virgibacillus</taxon>
    </lineage>
</organism>
<comment type="caution">
    <text evidence="1">The sequence shown here is derived from an EMBL/GenBank/DDBJ whole genome shotgun (WGS) entry which is preliminary data.</text>
</comment>
<dbReference type="Proteomes" id="UP001356080">
    <property type="component" value="Unassembled WGS sequence"/>
</dbReference>
<dbReference type="EMBL" id="JAZHPM010000026">
    <property type="protein sequence ID" value="MEF2293132.1"/>
    <property type="molecule type" value="Genomic_DNA"/>
</dbReference>
<keyword evidence="2" id="KW-1185">Reference proteome</keyword>